<comment type="pathway">
    <text evidence="5">Protein modification; protein glycosylation.</text>
</comment>
<dbReference type="GO" id="GO:0006488">
    <property type="term" value="P:dolichol-linked oligosaccharide biosynthetic process"/>
    <property type="evidence" value="ECO:0007669"/>
    <property type="project" value="UniProtKB-UniRule"/>
</dbReference>
<keyword evidence="5" id="KW-0256">Endoplasmic reticulum</keyword>
<comment type="catalytic activity">
    <reaction evidence="5">
        <text>a di-trans,poly-cis-dolichal + NADP(+) = a di-trans,poly-cis-polyprenal + NADPH + H(+)</text>
        <dbReference type="Rhea" id="RHEA:80727"/>
        <dbReference type="Rhea" id="RHEA-COMP:19536"/>
        <dbReference type="Rhea" id="RHEA-COMP:19537"/>
        <dbReference type="ChEBI" id="CHEBI:15378"/>
        <dbReference type="ChEBI" id="CHEBI:57783"/>
        <dbReference type="ChEBI" id="CHEBI:58349"/>
        <dbReference type="ChEBI" id="CHEBI:231623"/>
        <dbReference type="ChEBI" id="CHEBI:231637"/>
        <dbReference type="EC" id="1.3.1.94"/>
    </reaction>
    <physiologicalReaction direction="right-to-left" evidence="5">
        <dbReference type="Rhea" id="RHEA:80729"/>
    </physiologicalReaction>
</comment>
<dbReference type="OrthoDB" id="541710at2759"/>
<evidence type="ECO:0000256" key="1">
    <source>
        <dbReference type="ARBA" id="ARBA00004127"/>
    </source>
</evidence>
<accession>A0A175VXW9</accession>
<keyword evidence="4 5" id="KW-0472">Membrane</keyword>
<keyword evidence="3 5" id="KW-1133">Transmembrane helix</keyword>
<organism evidence="7 8">
    <name type="scientific">Madurella mycetomatis</name>
    <dbReference type="NCBI Taxonomy" id="100816"/>
    <lineage>
        <taxon>Eukaryota</taxon>
        <taxon>Fungi</taxon>
        <taxon>Dikarya</taxon>
        <taxon>Ascomycota</taxon>
        <taxon>Pezizomycotina</taxon>
        <taxon>Sordariomycetes</taxon>
        <taxon>Sordariomycetidae</taxon>
        <taxon>Sordariales</taxon>
        <taxon>Sordariales incertae sedis</taxon>
        <taxon>Madurella</taxon>
    </lineage>
</organism>
<keyword evidence="8" id="KW-1185">Reference proteome</keyword>
<dbReference type="GO" id="GO:0102389">
    <property type="term" value="F:polyprenol reductase activity"/>
    <property type="evidence" value="ECO:0007669"/>
    <property type="project" value="UniProtKB-UniRule"/>
</dbReference>
<dbReference type="STRING" id="100816.A0A175VXW9"/>
<keyword evidence="5" id="KW-0560">Oxidoreductase</keyword>
<dbReference type="EMBL" id="LCTW02000212">
    <property type="protein sequence ID" value="KXX76406.1"/>
    <property type="molecule type" value="Genomic_DNA"/>
</dbReference>
<dbReference type="EC" id="1.3.1.94" evidence="5"/>
<dbReference type="AlphaFoldDB" id="A0A175VXW9"/>
<dbReference type="UniPathway" id="UPA00378"/>
<comment type="caution">
    <text evidence="7">The sequence shown here is derived from an EMBL/GenBank/DDBJ whole genome shotgun (WGS) entry which is preliminary data.</text>
</comment>
<feature type="domain" description="3-oxo-5-alpha-steroid 4-dehydrogenase C-terminal" evidence="6">
    <location>
        <begin position="203"/>
        <end position="313"/>
    </location>
</feature>
<feature type="transmembrane region" description="Helical" evidence="5">
    <location>
        <begin position="160"/>
        <end position="180"/>
    </location>
</feature>
<evidence type="ECO:0000256" key="3">
    <source>
        <dbReference type="ARBA" id="ARBA00022989"/>
    </source>
</evidence>
<keyword evidence="5" id="KW-0521">NADP</keyword>
<dbReference type="Pfam" id="PF02544">
    <property type="entry name" value="Steroid_dh"/>
    <property type="match status" value="1"/>
</dbReference>
<dbReference type="GO" id="GO:0160198">
    <property type="term" value="F:polyprenal reductase activity"/>
    <property type="evidence" value="ECO:0007669"/>
    <property type="project" value="UniProtKB-EC"/>
</dbReference>
<feature type="transmembrane region" description="Helical" evidence="5">
    <location>
        <begin position="200"/>
        <end position="219"/>
    </location>
</feature>
<dbReference type="PANTHER" id="PTHR14624">
    <property type="entry name" value="DFG10 PROTEIN"/>
    <property type="match status" value="1"/>
</dbReference>
<dbReference type="InterPro" id="IPR001104">
    <property type="entry name" value="3-oxo-5_a-steroid_4-DH_C"/>
</dbReference>
<reference evidence="7 8" key="1">
    <citation type="journal article" date="2016" name="Genome Announc.">
        <title>Genome Sequence of Madurella mycetomatis mm55, Isolated from a Human Mycetoma Case in Sudan.</title>
        <authorList>
            <person name="Smit S."/>
            <person name="Derks M.F."/>
            <person name="Bervoets S."/>
            <person name="Fahal A."/>
            <person name="van Leeuwen W."/>
            <person name="van Belkum A."/>
            <person name="van de Sande W.W."/>
        </authorList>
    </citation>
    <scope>NUCLEOTIDE SEQUENCE [LARGE SCALE GENOMIC DNA]</scope>
    <source>
        <strain evidence="8">mm55</strain>
    </source>
</reference>
<evidence type="ECO:0000256" key="2">
    <source>
        <dbReference type="ARBA" id="ARBA00022692"/>
    </source>
</evidence>
<proteinExistence type="inferred from homology"/>
<feature type="transmembrane region" description="Helical" evidence="5">
    <location>
        <begin position="116"/>
        <end position="139"/>
    </location>
</feature>
<protein>
    <recommendedName>
        <fullName evidence="5">Polyprenal reductase</fullName>
        <ecNumber evidence="5">1.3.1.94</ecNumber>
    </recommendedName>
</protein>
<sequence length="313" mass="34659">MGWDESLRDSLSAVSGLSPGQWCQAFFLFAAISVGTVAAMPRDAKTLLVDYGARKAQKQPEERRGRLISLIATLTSRTQVPHSWFGAFYLMSVALSVFWLAQYVCNGAVLRLIASSQMAVGAPSATLGQVELGWLMLFLQGVRRAFEHATVFRPSKSTMWVVHWLLGLFFYLFISVSVWVEGSAAVLNPTAGSPNGMESLLKMAVATPTFLYAWINQYICHKHLAGLKKYSLPEAGLFRRYICPHYTCECLLYLSMAVATAPRGAWCNRTLLCGLVFVAVNLGVTALGTRKWYAEKFGVDSVANKRNMIPFIF</sequence>
<dbReference type="VEuPathDB" id="FungiDB:MMYC01_207066"/>
<evidence type="ECO:0000256" key="5">
    <source>
        <dbReference type="RuleBase" id="RU367081"/>
    </source>
</evidence>
<comment type="subcellular location">
    <subcellularLocation>
        <location evidence="1">Endomembrane system</location>
        <topology evidence="1">Multi-pass membrane protein</topology>
    </subcellularLocation>
    <subcellularLocation>
        <location evidence="5">Endoplasmic reticulum membrane</location>
    </subcellularLocation>
</comment>
<dbReference type="PROSITE" id="PS50244">
    <property type="entry name" value="S5A_REDUCTASE"/>
    <property type="match status" value="1"/>
</dbReference>
<dbReference type="GO" id="GO:0005789">
    <property type="term" value="C:endoplasmic reticulum membrane"/>
    <property type="evidence" value="ECO:0007669"/>
    <property type="project" value="UniProtKB-SubCell"/>
</dbReference>
<dbReference type="InterPro" id="IPR039698">
    <property type="entry name" value="Dfg10/SRD5A3"/>
</dbReference>
<comment type="function">
    <text evidence="5">Plays a key role in early steps of protein N-linked glycosylation by being involved in the conversion of polyprenol into dolichol. Acts as a polyprenal reductase that mediates the reduction of polyprenal into dolichal in a NADP-dependent mechanism. Dolichols are required for the synthesis of dolichol-linked monosaccharides and the oligosaccharide precursor used for N-glycosylation.</text>
</comment>
<feature type="transmembrane region" description="Helical" evidence="5">
    <location>
        <begin position="84"/>
        <end position="104"/>
    </location>
</feature>
<evidence type="ECO:0000256" key="4">
    <source>
        <dbReference type="ARBA" id="ARBA00023136"/>
    </source>
</evidence>
<evidence type="ECO:0000313" key="7">
    <source>
        <dbReference type="EMBL" id="KXX76406.1"/>
    </source>
</evidence>
<dbReference type="PANTHER" id="PTHR14624:SF0">
    <property type="entry name" value="POLYPRENOL REDUCTASE"/>
    <property type="match status" value="1"/>
</dbReference>
<dbReference type="GO" id="GO:0016095">
    <property type="term" value="P:polyprenol catabolic process"/>
    <property type="evidence" value="ECO:0007669"/>
    <property type="project" value="UniProtKB-UniRule"/>
</dbReference>
<dbReference type="Proteomes" id="UP000078237">
    <property type="component" value="Unassembled WGS sequence"/>
</dbReference>
<dbReference type="GO" id="GO:0003865">
    <property type="term" value="F:3-oxo-5-alpha-steroid 4-dehydrogenase activity"/>
    <property type="evidence" value="ECO:0007669"/>
    <property type="project" value="TreeGrafter"/>
</dbReference>
<feature type="transmembrane region" description="Helical" evidence="5">
    <location>
        <begin position="20"/>
        <end position="40"/>
    </location>
</feature>
<evidence type="ECO:0000313" key="8">
    <source>
        <dbReference type="Proteomes" id="UP000078237"/>
    </source>
</evidence>
<name>A0A175VXW9_9PEZI</name>
<evidence type="ECO:0000259" key="6">
    <source>
        <dbReference type="Pfam" id="PF02544"/>
    </source>
</evidence>
<gene>
    <name evidence="7" type="ORF">MMYC01_207066</name>
</gene>
<comment type="similarity">
    <text evidence="5">Belongs to the steroid 5-alpha reductase family. Polyprenal reductase subfamily.</text>
</comment>
<keyword evidence="2 5" id="KW-0812">Transmembrane</keyword>